<name>A0ABR9YEQ5_9PROT</name>
<evidence type="ECO:0008006" key="3">
    <source>
        <dbReference type="Google" id="ProtNLM"/>
    </source>
</evidence>
<proteinExistence type="predicted"/>
<dbReference type="EMBL" id="JABCQO010000008">
    <property type="protein sequence ID" value="MBF0877150.1"/>
    <property type="molecule type" value="Genomic_DNA"/>
</dbReference>
<organism evidence="1 2">
    <name type="scientific">Gluconobacter cerevisiae</name>
    <dbReference type="NCBI Taxonomy" id="1379734"/>
    <lineage>
        <taxon>Bacteria</taxon>
        <taxon>Pseudomonadati</taxon>
        <taxon>Pseudomonadota</taxon>
        <taxon>Alphaproteobacteria</taxon>
        <taxon>Acetobacterales</taxon>
        <taxon>Acetobacteraceae</taxon>
        <taxon>Gluconobacter</taxon>
    </lineage>
</organism>
<evidence type="ECO:0000313" key="2">
    <source>
        <dbReference type="Proteomes" id="UP000630952"/>
    </source>
</evidence>
<accession>A0ABR9YEQ5</accession>
<reference evidence="1" key="2">
    <citation type="submission" date="2020-11" db="EMBL/GenBank/DDBJ databases">
        <title>Description of novel Gluconobacter species.</title>
        <authorList>
            <person name="Cleenwerck I."/>
            <person name="Cnockaert M."/>
            <person name="Borremans W."/>
            <person name="Wieme A.D."/>
            <person name="De Vuyst L."/>
            <person name="Vandamme P."/>
        </authorList>
    </citation>
    <scope>NUCLEOTIDE SEQUENCE</scope>
    <source>
        <strain evidence="1">LMG 27748</strain>
    </source>
</reference>
<dbReference type="RefSeq" id="WP_194255528.1">
    <property type="nucleotide sequence ID" value="NZ_JABCQO010000008.1"/>
</dbReference>
<dbReference type="Proteomes" id="UP000630952">
    <property type="component" value="Unassembled WGS sequence"/>
</dbReference>
<evidence type="ECO:0000313" key="1">
    <source>
        <dbReference type="EMBL" id="MBF0877150.1"/>
    </source>
</evidence>
<gene>
    <name evidence="1" type="ORF">HKD21_09845</name>
</gene>
<sequence>MRRLDKDSSGYVRQFREIALGERTPFALVLDRWMKDRESYASHSVISLDRATLNNFGHYLADVQDAP</sequence>
<reference evidence="1" key="1">
    <citation type="submission" date="2020-04" db="EMBL/GenBank/DDBJ databases">
        <authorList>
            <person name="Sombolestani A."/>
        </authorList>
    </citation>
    <scope>NUCLEOTIDE SEQUENCE</scope>
    <source>
        <strain evidence="1">LMG 27748</strain>
    </source>
</reference>
<keyword evidence="2" id="KW-1185">Reference proteome</keyword>
<comment type="caution">
    <text evidence="1">The sequence shown here is derived from an EMBL/GenBank/DDBJ whole genome shotgun (WGS) entry which is preliminary data.</text>
</comment>
<protein>
    <recommendedName>
        <fullName evidence="3">Transposase</fullName>
    </recommendedName>
</protein>